<sequence length="490" mass="56670">MLQYLSHQQPSTLVGYLTVVLPALFLAYTLQSYWRLRRIPGPFWAKFSNLSRTSWVWSRRAHDIHIELHRKNGKLVRFGPNMVSCADPGEIANVYGFSGKYRKSRFYQVILPMSKGKILPGLFATQDEDMHRMLKKPIASIYSMSNLVSFEALVDQTIHCFFEQLDTRFANEQKAFDFGAWLQMFAFDVVGEITFSKRLGFLEKGEDVGNIMGDIWKYFQYVAPVGQMPWIDSLWVKNPFISMLRKPSWSPMGDFAMARQNERMKLMQSDYVLSEKEKGNPRDFLSRFIEALAKDKNVPQWALLAWTQSNITAGSDTTAILLRTIFYHLLKHPSTLHVLLTELRTASKSGNISDIVTWKQSRELPYLDACIKEAGRIHPPFGLPLERIVPDEGAEISGEYLPGGTIVGMNAWVVHRDTEVFGHDADVWRPERWLAKDAGDETRVKRMDNSLLTIELEDPNKEWKVENRWFVPQFDFNVVLKRRENWPFDG</sequence>
<dbReference type="PANTHER" id="PTHR24305:SF235">
    <property type="entry name" value="CYTOCHROME P450 MONOOXYGENASE APDB-RELATED"/>
    <property type="match status" value="1"/>
</dbReference>
<dbReference type="EMBL" id="ML994055">
    <property type="protein sequence ID" value="KAF2199791.1"/>
    <property type="molecule type" value="Genomic_DNA"/>
</dbReference>
<protein>
    <submittedName>
        <fullName evidence="6">Cytochrome P450</fullName>
    </submittedName>
</protein>
<dbReference type="InterPro" id="IPR050121">
    <property type="entry name" value="Cytochrome_P450_monoxygenase"/>
</dbReference>
<keyword evidence="7" id="KW-1185">Reference proteome</keyword>
<dbReference type="Gene3D" id="1.10.630.10">
    <property type="entry name" value="Cytochrome P450"/>
    <property type="match status" value="1"/>
</dbReference>
<organism evidence="6 7">
    <name type="scientific">Delitschia confertaspora ATCC 74209</name>
    <dbReference type="NCBI Taxonomy" id="1513339"/>
    <lineage>
        <taxon>Eukaryota</taxon>
        <taxon>Fungi</taxon>
        <taxon>Dikarya</taxon>
        <taxon>Ascomycota</taxon>
        <taxon>Pezizomycotina</taxon>
        <taxon>Dothideomycetes</taxon>
        <taxon>Pleosporomycetidae</taxon>
        <taxon>Pleosporales</taxon>
        <taxon>Delitschiaceae</taxon>
        <taxon>Delitschia</taxon>
    </lineage>
</organism>
<dbReference type="GO" id="GO:0016705">
    <property type="term" value="F:oxidoreductase activity, acting on paired donors, with incorporation or reduction of molecular oxygen"/>
    <property type="evidence" value="ECO:0007669"/>
    <property type="project" value="InterPro"/>
</dbReference>
<keyword evidence="2" id="KW-0479">Metal-binding</keyword>
<dbReference type="GO" id="GO:0020037">
    <property type="term" value="F:heme binding"/>
    <property type="evidence" value="ECO:0007669"/>
    <property type="project" value="InterPro"/>
</dbReference>
<keyword evidence="4" id="KW-0408">Iron</keyword>
<evidence type="ECO:0000313" key="7">
    <source>
        <dbReference type="Proteomes" id="UP000799536"/>
    </source>
</evidence>
<name>A0A9P4MQW7_9PLEO</name>
<dbReference type="AlphaFoldDB" id="A0A9P4MQW7"/>
<dbReference type="GO" id="GO:0005506">
    <property type="term" value="F:iron ion binding"/>
    <property type="evidence" value="ECO:0007669"/>
    <property type="project" value="InterPro"/>
</dbReference>
<comment type="caution">
    <text evidence="6">The sequence shown here is derived from an EMBL/GenBank/DDBJ whole genome shotgun (WGS) entry which is preliminary data.</text>
</comment>
<dbReference type="CDD" id="cd11060">
    <property type="entry name" value="CYP57A1-like"/>
    <property type="match status" value="1"/>
</dbReference>
<evidence type="ECO:0000256" key="3">
    <source>
        <dbReference type="ARBA" id="ARBA00023002"/>
    </source>
</evidence>
<comment type="cofactor">
    <cofactor evidence="1">
        <name>heme</name>
        <dbReference type="ChEBI" id="CHEBI:30413"/>
    </cofactor>
</comment>
<evidence type="ECO:0000256" key="2">
    <source>
        <dbReference type="ARBA" id="ARBA00022723"/>
    </source>
</evidence>
<evidence type="ECO:0000256" key="5">
    <source>
        <dbReference type="SAM" id="Phobius"/>
    </source>
</evidence>
<reference evidence="6" key="1">
    <citation type="journal article" date="2020" name="Stud. Mycol.">
        <title>101 Dothideomycetes genomes: a test case for predicting lifestyles and emergence of pathogens.</title>
        <authorList>
            <person name="Haridas S."/>
            <person name="Albert R."/>
            <person name="Binder M."/>
            <person name="Bloem J."/>
            <person name="Labutti K."/>
            <person name="Salamov A."/>
            <person name="Andreopoulos B."/>
            <person name="Baker S."/>
            <person name="Barry K."/>
            <person name="Bills G."/>
            <person name="Bluhm B."/>
            <person name="Cannon C."/>
            <person name="Castanera R."/>
            <person name="Culley D."/>
            <person name="Daum C."/>
            <person name="Ezra D."/>
            <person name="Gonzalez J."/>
            <person name="Henrissat B."/>
            <person name="Kuo A."/>
            <person name="Liang C."/>
            <person name="Lipzen A."/>
            <person name="Lutzoni F."/>
            <person name="Magnuson J."/>
            <person name="Mondo S."/>
            <person name="Nolan M."/>
            <person name="Ohm R."/>
            <person name="Pangilinan J."/>
            <person name="Park H.-J."/>
            <person name="Ramirez L."/>
            <person name="Alfaro M."/>
            <person name="Sun H."/>
            <person name="Tritt A."/>
            <person name="Yoshinaga Y."/>
            <person name="Zwiers L.-H."/>
            <person name="Turgeon B."/>
            <person name="Goodwin S."/>
            <person name="Spatafora J."/>
            <person name="Crous P."/>
            <person name="Grigoriev I."/>
        </authorList>
    </citation>
    <scope>NUCLEOTIDE SEQUENCE</scope>
    <source>
        <strain evidence="6">ATCC 74209</strain>
    </source>
</reference>
<dbReference type="Proteomes" id="UP000799536">
    <property type="component" value="Unassembled WGS sequence"/>
</dbReference>
<dbReference type="InterPro" id="IPR036396">
    <property type="entry name" value="Cyt_P450_sf"/>
</dbReference>
<keyword evidence="3" id="KW-0560">Oxidoreductase</keyword>
<keyword evidence="5" id="KW-1133">Transmembrane helix</keyword>
<dbReference type="Pfam" id="PF00067">
    <property type="entry name" value="p450"/>
    <property type="match status" value="1"/>
</dbReference>
<dbReference type="OrthoDB" id="3934656at2759"/>
<dbReference type="GO" id="GO:0044550">
    <property type="term" value="P:secondary metabolite biosynthetic process"/>
    <property type="evidence" value="ECO:0007669"/>
    <property type="project" value="UniProtKB-ARBA"/>
</dbReference>
<evidence type="ECO:0000313" key="6">
    <source>
        <dbReference type="EMBL" id="KAF2199791.1"/>
    </source>
</evidence>
<proteinExistence type="predicted"/>
<gene>
    <name evidence="6" type="ORF">GQ43DRAFT_473302</name>
</gene>
<dbReference type="GO" id="GO:0004497">
    <property type="term" value="F:monooxygenase activity"/>
    <property type="evidence" value="ECO:0007669"/>
    <property type="project" value="InterPro"/>
</dbReference>
<dbReference type="InterPro" id="IPR001128">
    <property type="entry name" value="Cyt_P450"/>
</dbReference>
<keyword evidence="5" id="KW-0472">Membrane</keyword>
<dbReference type="PANTHER" id="PTHR24305">
    <property type="entry name" value="CYTOCHROME P450"/>
    <property type="match status" value="1"/>
</dbReference>
<accession>A0A9P4MQW7</accession>
<evidence type="ECO:0000256" key="1">
    <source>
        <dbReference type="ARBA" id="ARBA00001971"/>
    </source>
</evidence>
<keyword evidence="5" id="KW-0812">Transmembrane</keyword>
<evidence type="ECO:0000256" key="4">
    <source>
        <dbReference type="ARBA" id="ARBA00023004"/>
    </source>
</evidence>
<feature type="transmembrane region" description="Helical" evidence="5">
    <location>
        <begin position="12"/>
        <end position="30"/>
    </location>
</feature>
<dbReference type="SUPFAM" id="SSF48264">
    <property type="entry name" value="Cytochrome P450"/>
    <property type="match status" value="1"/>
</dbReference>